<organism evidence="7 8">
    <name type="scientific">Mythimna separata</name>
    <name type="common">Oriental armyworm</name>
    <name type="synonym">Pseudaletia separata</name>
    <dbReference type="NCBI Taxonomy" id="271217"/>
    <lineage>
        <taxon>Eukaryota</taxon>
        <taxon>Metazoa</taxon>
        <taxon>Ecdysozoa</taxon>
        <taxon>Arthropoda</taxon>
        <taxon>Hexapoda</taxon>
        <taxon>Insecta</taxon>
        <taxon>Pterygota</taxon>
        <taxon>Neoptera</taxon>
        <taxon>Endopterygota</taxon>
        <taxon>Lepidoptera</taxon>
        <taxon>Glossata</taxon>
        <taxon>Ditrysia</taxon>
        <taxon>Noctuoidea</taxon>
        <taxon>Noctuidae</taxon>
        <taxon>Noctuinae</taxon>
        <taxon>Hadenini</taxon>
        <taxon>Mythimna</taxon>
    </lineage>
</organism>
<dbReference type="Pfam" id="PF20067">
    <property type="entry name" value="SSL_N"/>
    <property type="match status" value="1"/>
</dbReference>
<evidence type="ECO:0000256" key="3">
    <source>
        <dbReference type="ARBA" id="ARBA00023180"/>
    </source>
</evidence>
<keyword evidence="3" id="KW-0325">Glycoprotein</keyword>
<protein>
    <recommendedName>
        <fullName evidence="6">Strictosidine synthase conserved region domain-containing protein</fullName>
    </recommendedName>
</protein>
<evidence type="ECO:0000313" key="7">
    <source>
        <dbReference type="EMBL" id="KAJ8723871.1"/>
    </source>
</evidence>
<keyword evidence="2" id="KW-0597">Phosphoprotein</keyword>
<proteinExistence type="inferred from homology"/>
<keyword evidence="5" id="KW-0812">Transmembrane</keyword>
<dbReference type="Pfam" id="PF03088">
    <property type="entry name" value="Str_synth"/>
    <property type="match status" value="1"/>
</dbReference>
<feature type="transmembrane region" description="Helical" evidence="5">
    <location>
        <begin position="23"/>
        <end position="43"/>
    </location>
</feature>
<dbReference type="AlphaFoldDB" id="A0AAD8DU55"/>
<keyword evidence="5" id="KW-0472">Membrane</keyword>
<evidence type="ECO:0000256" key="1">
    <source>
        <dbReference type="ARBA" id="ARBA00009191"/>
    </source>
</evidence>
<feature type="region of interest" description="Disordered" evidence="4">
    <location>
        <begin position="436"/>
        <end position="697"/>
    </location>
</feature>
<keyword evidence="5" id="KW-1133">Transmembrane helix</keyword>
<dbReference type="InterPro" id="IPR018119">
    <property type="entry name" value="Strictosidine_synth_cons-reg"/>
</dbReference>
<accession>A0AAD8DU55</accession>
<feature type="compositionally biased region" description="Low complexity" evidence="4">
    <location>
        <begin position="588"/>
        <end position="611"/>
    </location>
</feature>
<evidence type="ECO:0000313" key="8">
    <source>
        <dbReference type="Proteomes" id="UP001231518"/>
    </source>
</evidence>
<evidence type="ECO:0000256" key="2">
    <source>
        <dbReference type="ARBA" id="ARBA00022553"/>
    </source>
</evidence>
<feature type="compositionally biased region" description="Pro residues" evidence="4">
    <location>
        <begin position="525"/>
        <end position="561"/>
    </location>
</feature>
<feature type="compositionally biased region" description="Low complexity" evidence="4">
    <location>
        <begin position="562"/>
        <end position="580"/>
    </location>
</feature>
<dbReference type="Proteomes" id="UP001231518">
    <property type="component" value="Chromosome 20"/>
</dbReference>
<comment type="caution">
    <text evidence="7">The sequence shown here is derived from an EMBL/GenBank/DDBJ whole genome shotgun (WGS) entry which is preliminary data.</text>
</comment>
<dbReference type="GO" id="GO:0016787">
    <property type="term" value="F:hydrolase activity"/>
    <property type="evidence" value="ECO:0007669"/>
    <property type="project" value="TreeGrafter"/>
</dbReference>
<evidence type="ECO:0000256" key="5">
    <source>
        <dbReference type="SAM" id="Phobius"/>
    </source>
</evidence>
<dbReference type="PRINTS" id="PR01217">
    <property type="entry name" value="PRICHEXTENSN"/>
</dbReference>
<dbReference type="SUPFAM" id="SSF63829">
    <property type="entry name" value="Calcium-dependent phosphotriesterase"/>
    <property type="match status" value="1"/>
</dbReference>
<dbReference type="PANTHER" id="PTHR10426:SF88">
    <property type="entry name" value="ADIPOCYTE PLASMA MEMBRANE-ASSOCIATED PROTEIN HEMOMUCIN-RELATED"/>
    <property type="match status" value="1"/>
</dbReference>
<dbReference type="InterPro" id="IPR011042">
    <property type="entry name" value="6-blade_b-propeller_TolB-like"/>
</dbReference>
<dbReference type="Gene3D" id="2.120.10.30">
    <property type="entry name" value="TolB, C-terminal domain"/>
    <property type="match status" value="1"/>
</dbReference>
<feature type="compositionally biased region" description="Basic and acidic residues" evidence="4">
    <location>
        <begin position="455"/>
        <end position="491"/>
    </location>
</feature>
<sequence length="697" mass="75588">MALTATFTMGFIFNALKRLIKTIIKLSLVLALIATVIILIPNLPPYTKFSSIDVSPVQPRVGPLAINSALNNAGRLYDGKLIGPEAFQVFKGELYTSLATGEIVKLSPEGHVTFVTTVGQPCTGTIQEHICGRPLGFVIDEKDETLYVADAYHGIWKVNLKTNKKQLLVSSSVKIEKRQPKLFNCLQLAKNGDLYWTDSTSDFNLKDGAISMMTDPSGRLFHYDAAKNQSKVLLDDLWFPNGVALSPNNDFVVVAETIRSRMMKYYISGPKKGQKEVFADGLPGVPDNLRALPDGSGVLVALYNAFEPERPPVTQLLAATPLVRKLLARLQRLVEIPFEYLNTIYPNIVFEEIVYFVGHFKSVSGLTPPLSGLLQVDWNGNIVAGYYNTDKTLAHISDAIVFNNKLYTGSPHQEFVGAVPVPPLLKKAFESSKKADAKVEKSEQNAKPVQQAPVKKTEEKPKAKVEEKPKAETKPKVETPKPAEQKKEAPKVVKPAAAAPKPPQEAKPAATKPKVEAKPQETPKAAPPTPKAPQPTPKPPQQAPKAPQPTPKPPQQAPEPPKQAAQPPKQAAQPPQQAPKAPSPTKPAPTAATPEPVKAPTKTEPKPAASKPEVKTTPPPKPAEKASPPPPPKAQTETKKEAPKKAQPAAKQDAPKSAEIKPKPIKEEIPSDTAKPAKETLKVIKRDGPAEIHVPNQ</sequence>
<feature type="compositionally biased region" description="Basic and acidic residues" evidence="4">
    <location>
        <begin position="653"/>
        <end position="690"/>
    </location>
</feature>
<dbReference type="GO" id="GO:0012505">
    <property type="term" value="C:endomembrane system"/>
    <property type="evidence" value="ECO:0007669"/>
    <property type="project" value="TreeGrafter"/>
</dbReference>
<feature type="domain" description="Strictosidine synthase conserved region" evidence="6">
    <location>
        <begin position="186"/>
        <end position="270"/>
    </location>
</feature>
<dbReference type="PANTHER" id="PTHR10426">
    <property type="entry name" value="STRICTOSIDINE SYNTHASE-RELATED"/>
    <property type="match status" value="1"/>
</dbReference>
<evidence type="ECO:0000256" key="4">
    <source>
        <dbReference type="SAM" id="MobiDB-lite"/>
    </source>
</evidence>
<feature type="compositionally biased region" description="Pro residues" evidence="4">
    <location>
        <begin position="617"/>
        <end position="633"/>
    </location>
</feature>
<dbReference type="EMBL" id="JARGEI010000011">
    <property type="protein sequence ID" value="KAJ8723871.1"/>
    <property type="molecule type" value="Genomic_DNA"/>
</dbReference>
<name>A0AAD8DU55_MYTSE</name>
<keyword evidence="8" id="KW-1185">Reference proteome</keyword>
<comment type="similarity">
    <text evidence="1">Belongs to the strictosidine synthase family.</text>
</comment>
<reference evidence="7" key="1">
    <citation type="submission" date="2023-03" db="EMBL/GenBank/DDBJ databases">
        <title>Chromosome-level genomes of two armyworms, Mythimna separata and Mythimna loreyi, provide insights into the biosynthesis and reception of sex pheromones.</title>
        <authorList>
            <person name="Zhao H."/>
        </authorList>
    </citation>
    <scope>NUCLEOTIDE SEQUENCE</scope>
    <source>
        <strain evidence="7">BeijingLab</strain>
        <tissue evidence="7">Pupa</tissue>
    </source>
</reference>
<evidence type="ECO:0000259" key="6">
    <source>
        <dbReference type="Pfam" id="PF03088"/>
    </source>
</evidence>
<gene>
    <name evidence="7" type="ORF">PYW07_007851</name>
</gene>